<dbReference type="SUPFAM" id="SSF53098">
    <property type="entry name" value="Ribonuclease H-like"/>
    <property type="match status" value="1"/>
</dbReference>
<dbReference type="InterPro" id="IPR001352">
    <property type="entry name" value="RNase_HII/HIII"/>
</dbReference>
<comment type="caution">
    <text evidence="11">Lacks conserved residue(s) required for the propagation of feature annotation.</text>
</comment>
<reference evidence="14 15" key="1">
    <citation type="submission" date="2019-10" db="EMBL/GenBank/DDBJ databases">
        <title>Genome Sequences from Six Type Strain Members of the Archaeal Family Sulfolobaceae: Acidianus ambivalens, Acidianus infernus, Metallosphaera prunae, Stygiolobus azoricus, Sulfolobus metallicus, and Sulfurisphaera ohwakuensis.</title>
        <authorList>
            <person name="Counts J.A."/>
            <person name="Kelly R.M."/>
        </authorList>
    </citation>
    <scope>NUCLEOTIDE SEQUENCE [LARGE SCALE GENOMIC DNA]</scope>
    <source>
        <strain evidence="14 15">DSM 3191</strain>
    </source>
</reference>
<evidence type="ECO:0000256" key="8">
    <source>
        <dbReference type="ARBA" id="ARBA00022723"/>
    </source>
</evidence>
<comment type="cofactor">
    <cofactor evidence="2">
        <name>Mn(2+)</name>
        <dbReference type="ChEBI" id="CHEBI:29035"/>
    </cofactor>
</comment>
<name>A0A6A9QI33_ACIIN</name>
<keyword evidence="6" id="KW-0963">Cytoplasm</keyword>
<dbReference type="OrthoDB" id="33866at2157"/>
<organism evidence="14 15">
    <name type="scientific">Acidianus infernus</name>
    <dbReference type="NCBI Taxonomy" id="12915"/>
    <lineage>
        <taxon>Archaea</taxon>
        <taxon>Thermoproteota</taxon>
        <taxon>Thermoprotei</taxon>
        <taxon>Sulfolobales</taxon>
        <taxon>Sulfolobaceae</taxon>
        <taxon>Acidianus</taxon>
    </lineage>
</organism>
<dbReference type="InterPro" id="IPR036397">
    <property type="entry name" value="RNaseH_sf"/>
</dbReference>
<keyword evidence="9 12" id="KW-0255">Endonuclease</keyword>
<dbReference type="PANTHER" id="PTHR10954">
    <property type="entry name" value="RIBONUCLEASE H2 SUBUNIT A"/>
    <property type="match status" value="1"/>
</dbReference>
<dbReference type="GO" id="GO:0006298">
    <property type="term" value="P:mismatch repair"/>
    <property type="evidence" value="ECO:0007669"/>
    <property type="project" value="TreeGrafter"/>
</dbReference>
<evidence type="ECO:0000259" key="13">
    <source>
        <dbReference type="PROSITE" id="PS51975"/>
    </source>
</evidence>
<evidence type="ECO:0000256" key="9">
    <source>
        <dbReference type="ARBA" id="ARBA00022759"/>
    </source>
</evidence>
<dbReference type="Gene3D" id="1.10.10.460">
    <property type="entry name" value="Ribonuclease hii. Domain 2"/>
    <property type="match status" value="1"/>
</dbReference>
<accession>A0A6A9QI33</accession>
<sequence>MVIAGVIIDEKIEGILKEVGVKDSKMLSREKREKLYDIISEFAEAYIVNKAYPNEIDSNNLNELTYTKVIQIIYASLPLRPKIVTIDKVGNEDIVIMKIRELGLKDNVVFNADVKYIEASAASIIAKVTRDRIIDSLKKIYGDFGSGYPSDPKTRKWIIEMYEKDKNNPPPIIRRTWKTLLKIAPNYYINKGGLYGY</sequence>
<dbReference type="EMBL" id="WFIY01000004">
    <property type="protein sequence ID" value="MUM65473.1"/>
    <property type="molecule type" value="Genomic_DNA"/>
</dbReference>
<comment type="function">
    <text evidence="4 12">Endonuclease that specifically degrades the RNA of RNA-DNA hybrids.</text>
</comment>
<evidence type="ECO:0000256" key="11">
    <source>
        <dbReference type="PROSITE-ProRule" id="PRU01319"/>
    </source>
</evidence>
<dbReference type="EC" id="3.1.26.4" evidence="12"/>
<proteinExistence type="inferred from homology"/>
<evidence type="ECO:0000313" key="15">
    <source>
        <dbReference type="Proteomes" id="UP000440125"/>
    </source>
</evidence>
<dbReference type="InterPro" id="IPR023160">
    <property type="entry name" value="RNase_HII_hlx-loop-hlx_cap_dom"/>
</dbReference>
<dbReference type="PROSITE" id="PS51975">
    <property type="entry name" value="RNASE_H_2"/>
    <property type="match status" value="1"/>
</dbReference>
<evidence type="ECO:0000256" key="6">
    <source>
        <dbReference type="ARBA" id="ARBA00022490"/>
    </source>
</evidence>
<comment type="caution">
    <text evidence="14">The sequence shown here is derived from an EMBL/GenBank/DDBJ whole genome shotgun (WGS) entry which is preliminary data.</text>
</comment>
<dbReference type="AlphaFoldDB" id="A0A6A9QI33"/>
<dbReference type="GO" id="GO:0046872">
    <property type="term" value="F:metal ion binding"/>
    <property type="evidence" value="ECO:0007669"/>
    <property type="project" value="UniProtKB-KW"/>
</dbReference>
<dbReference type="GO" id="GO:0004523">
    <property type="term" value="F:RNA-DNA hybrid ribonuclease activity"/>
    <property type="evidence" value="ECO:0007669"/>
    <property type="project" value="UniProtKB-UniRule"/>
</dbReference>
<comment type="similarity">
    <text evidence="12">Belongs to the RNase HII family.</text>
</comment>
<keyword evidence="7 12" id="KW-0540">Nuclease</keyword>
<evidence type="ECO:0000256" key="4">
    <source>
        <dbReference type="ARBA" id="ARBA00004065"/>
    </source>
</evidence>
<protein>
    <recommendedName>
        <fullName evidence="12">Ribonuclease</fullName>
        <ecNumber evidence="12">3.1.26.4</ecNumber>
    </recommendedName>
</protein>
<evidence type="ECO:0000256" key="5">
    <source>
        <dbReference type="ARBA" id="ARBA00004496"/>
    </source>
</evidence>
<dbReference type="Gene3D" id="3.30.420.10">
    <property type="entry name" value="Ribonuclease H-like superfamily/Ribonuclease H"/>
    <property type="match status" value="1"/>
</dbReference>
<dbReference type="GO" id="GO:0003723">
    <property type="term" value="F:RNA binding"/>
    <property type="evidence" value="ECO:0007669"/>
    <property type="project" value="UniProtKB-UniRule"/>
</dbReference>
<comment type="catalytic activity">
    <reaction evidence="1 12">
        <text>Endonucleolytic cleavage to 5'-phosphomonoester.</text>
        <dbReference type="EC" id="3.1.26.4"/>
    </reaction>
</comment>
<dbReference type="CDD" id="cd07180">
    <property type="entry name" value="RNase_HII_archaea_like"/>
    <property type="match status" value="1"/>
</dbReference>
<gene>
    <name evidence="14" type="ORF">D1867_09510</name>
</gene>
<evidence type="ECO:0000256" key="2">
    <source>
        <dbReference type="ARBA" id="ARBA00001936"/>
    </source>
</evidence>
<dbReference type="GO" id="GO:0032299">
    <property type="term" value="C:ribonuclease H2 complex"/>
    <property type="evidence" value="ECO:0007669"/>
    <property type="project" value="TreeGrafter"/>
</dbReference>
<dbReference type="InterPro" id="IPR012337">
    <property type="entry name" value="RNaseH-like_sf"/>
</dbReference>
<keyword evidence="15" id="KW-1185">Reference proteome</keyword>
<dbReference type="GO" id="GO:0043137">
    <property type="term" value="P:DNA replication, removal of RNA primer"/>
    <property type="evidence" value="ECO:0007669"/>
    <property type="project" value="TreeGrafter"/>
</dbReference>
<keyword evidence="10 12" id="KW-0378">Hydrolase</keyword>
<evidence type="ECO:0000256" key="3">
    <source>
        <dbReference type="ARBA" id="ARBA00001946"/>
    </source>
</evidence>
<feature type="domain" description="RNase H type-2" evidence="13">
    <location>
        <begin position="1"/>
        <end position="189"/>
    </location>
</feature>
<comment type="subcellular location">
    <subcellularLocation>
        <location evidence="5">Cytoplasm</location>
    </subcellularLocation>
</comment>
<dbReference type="InterPro" id="IPR004649">
    <property type="entry name" value="RNase_H2_suA"/>
</dbReference>
<dbReference type="Proteomes" id="UP000440125">
    <property type="component" value="Unassembled WGS sequence"/>
</dbReference>
<comment type="cofactor">
    <cofactor evidence="3">
        <name>Mg(2+)</name>
        <dbReference type="ChEBI" id="CHEBI:18420"/>
    </cofactor>
</comment>
<evidence type="ECO:0000256" key="7">
    <source>
        <dbReference type="ARBA" id="ARBA00022722"/>
    </source>
</evidence>
<evidence type="ECO:0000256" key="12">
    <source>
        <dbReference type="RuleBase" id="RU003515"/>
    </source>
</evidence>
<dbReference type="PANTHER" id="PTHR10954:SF23">
    <property type="entry name" value="RIBONUCLEASE"/>
    <property type="match status" value="1"/>
</dbReference>
<keyword evidence="8" id="KW-0479">Metal-binding</keyword>
<dbReference type="Pfam" id="PF01351">
    <property type="entry name" value="RNase_HII"/>
    <property type="match status" value="1"/>
</dbReference>
<dbReference type="InterPro" id="IPR024567">
    <property type="entry name" value="RNase_HII/HIII_dom"/>
</dbReference>
<evidence type="ECO:0000313" key="14">
    <source>
        <dbReference type="EMBL" id="MUM65473.1"/>
    </source>
</evidence>
<evidence type="ECO:0000256" key="10">
    <source>
        <dbReference type="ARBA" id="ARBA00022801"/>
    </source>
</evidence>
<dbReference type="GO" id="GO:0005737">
    <property type="term" value="C:cytoplasm"/>
    <property type="evidence" value="ECO:0007669"/>
    <property type="project" value="UniProtKB-SubCell"/>
</dbReference>
<dbReference type="NCBIfam" id="TIGR00729">
    <property type="entry name" value="ribonuclease HII"/>
    <property type="match status" value="1"/>
</dbReference>
<evidence type="ECO:0000256" key="1">
    <source>
        <dbReference type="ARBA" id="ARBA00000077"/>
    </source>
</evidence>